<comment type="similarity">
    <text evidence="6">Belongs to the ABC-4 integral membrane protein family.</text>
</comment>
<keyword evidence="5 7" id="KW-0472">Membrane</keyword>
<evidence type="ECO:0000256" key="5">
    <source>
        <dbReference type="ARBA" id="ARBA00023136"/>
    </source>
</evidence>
<dbReference type="InterPro" id="IPR050250">
    <property type="entry name" value="Macrolide_Exporter_MacB"/>
</dbReference>
<feature type="domain" description="MacB-like periplasmic core" evidence="9">
    <location>
        <begin position="21"/>
        <end position="240"/>
    </location>
</feature>
<evidence type="ECO:0000256" key="2">
    <source>
        <dbReference type="ARBA" id="ARBA00022475"/>
    </source>
</evidence>
<comment type="subcellular location">
    <subcellularLocation>
        <location evidence="1">Cell membrane</location>
        <topology evidence="1">Multi-pass membrane protein</topology>
    </subcellularLocation>
</comment>
<name>A0A081C398_VECG1</name>
<evidence type="ECO:0000313" key="10">
    <source>
        <dbReference type="EMBL" id="GAK59053.1"/>
    </source>
</evidence>
<feature type="transmembrane region" description="Helical" evidence="7">
    <location>
        <begin position="345"/>
        <end position="367"/>
    </location>
</feature>
<feature type="transmembrane region" description="Helical" evidence="7">
    <location>
        <begin position="21"/>
        <end position="41"/>
    </location>
</feature>
<dbReference type="EMBL" id="DF820469">
    <property type="protein sequence ID" value="GAK59053.1"/>
    <property type="molecule type" value="Genomic_DNA"/>
</dbReference>
<evidence type="ECO:0000259" key="8">
    <source>
        <dbReference type="Pfam" id="PF02687"/>
    </source>
</evidence>
<dbReference type="PANTHER" id="PTHR30572:SF4">
    <property type="entry name" value="ABC TRANSPORTER PERMEASE YTRF"/>
    <property type="match status" value="1"/>
</dbReference>
<gene>
    <name evidence="10" type="ORF">U27_06029</name>
</gene>
<evidence type="ECO:0000256" key="7">
    <source>
        <dbReference type="SAM" id="Phobius"/>
    </source>
</evidence>
<accession>A0A081C398</accession>
<protein>
    <submittedName>
        <fullName evidence="10">Putative ABC transporter ATP-binding protein</fullName>
    </submittedName>
</protein>
<organism evidence="10">
    <name type="scientific">Vecturithrix granuli</name>
    <dbReference type="NCBI Taxonomy" id="1499967"/>
    <lineage>
        <taxon>Bacteria</taxon>
        <taxon>Candidatus Moduliflexota</taxon>
        <taxon>Candidatus Vecturitrichia</taxon>
        <taxon>Candidatus Vecturitrichales</taxon>
        <taxon>Candidatus Vecturitrichaceae</taxon>
        <taxon>Candidatus Vecturithrix</taxon>
    </lineage>
</organism>
<dbReference type="GO" id="GO:0005524">
    <property type="term" value="F:ATP binding"/>
    <property type="evidence" value="ECO:0007669"/>
    <property type="project" value="UniProtKB-KW"/>
</dbReference>
<evidence type="ECO:0000256" key="3">
    <source>
        <dbReference type="ARBA" id="ARBA00022692"/>
    </source>
</evidence>
<reference evidence="10" key="1">
    <citation type="journal article" date="2015" name="PeerJ">
        <title>First genomic representation of candidate bacterial phylum KSB3 points to enhanced environmental sensing as a trigger of wastewater bulking.</title>
        <authorList>
            <person name="Sekiguchi Y."/>
            <person name="Ohashi A."/>
            <person name="Parks D.H."/>
            <person name="Yamauchi T."/>
            <person name="Tyson G.W."/>
            <person name="Hugenholtz P."/>
        </authorList>
    </citation>
    <scope>NUCLEOTIDE SEQUENCE [LARGE SCALE GENOMIC DNA]</scope>
</reference>
<dbReference type="GO" id="GO:0005886">
    <property type="term" value="C:plasma membrane"/>
    <property type="evidence" value="ECO:0007669"/>
    <property type="project" value="UniProtKB-SubCell"/>
</dbReference>
<feature type="transmembrane region" description="Helical" evidence="7">
    <location>
        <begin position="283"/>
        <end position="308"/>
    </location>
</feature>
<keyword evidence="4 7" id="KW-1133">Transmembrane helix</keyword>
<evidence type="ECO:0000256" key="6">
    <source>
        <dbReference type="ARBA" id="ARBA00038076"/>
    </source>
</evidence>
<dbReference type="GO" id="GO:0022857">
    <property type="term" value="F:transmembrane transporter activity"/>
    <property type="evidence" value="ECO:0007669"/>
    <property type="project" value="TreeGrafter"/>
</dbReference>
<dbReference type="HOGENOM" id="CLU_000604_8_0_0"/>
<dbReference type="InterPro" id="IPR025857">
    <property type="entry name" value="MacB_PCD"/>
</dbReference>
<keyword evidence="3 7" id="KW-0812">Transmembrane</keyword>
<feature type="transmembrane region" description="Helical" evidence="7">
    <location>
        <begin position="379"/>
        <end position="399"/>
    </location>
</feature>
<dbReference type="InterPro" id="IPR003838">
    <property type="entry name" value="ABC3_permease_C"/>
</dbReference>
<evidence type="ECO:0000256" key="1">
    <source>
        <dbReference type="ARBA" id="ARBA00004651"/>
    </source>
</evidence>
<keyword evidence="2" id="KW-1003">Cell membrane</keyword>
<evidence type="ECO:0000313" key="11">
    <source>
        <dbReference type="Proteomes" id="UP000030661"/>
    </source>
</evidence>
<keyword evidence="10" id="KW-0067">ATP-binding</keyword>
<dbReference type="Pfam" id="PF02687">
    <property type="entry name" value="FtsX"/>
    <property type="match status" value="1"/>
</dbReference>
<evidence type="ECO:0000256" key="4">
    <source>
        <dbReference type="ARBA" id="ARBA00022989"/>
    </source>
</evidence>
<evidence type="ECO:0000259" key="9">
    <source>
        <dbReference type="Pfam" id="PF12704"/>
    </source>
</evidence>
<dbReference type="Pfam" id="PF12704">
    <property type="entry name" value="MacB_PCD"/>
    <property type="match status" value="1"/>
</dbReference>
<dbReference type="Proteomes" id="UP000030661">
    <property type="component" value="Unassembled WGS sequence"/>
</dbReference>
<feature type="domain" description="ABC3 transporter permease C-terminal" evidence="8">
    <location>
        <begin position="288"/>
        <end position="409"/>
    </location>
</feature>
<dbReference type="eggNOG" id="COG0577">
    <property type="taxonomic scope" value="Bacteria"/>
</dbReference>
<dbReference type="STRING" id="1499967.U27_06029"/>
<keyword evidence="10" id="KW-0547">Nucleotide-binding</keyword>
<keyword evidence="11" id="KW-1185">Reference proteome</keyword>
<dbReference type="PANTHER" id="PTHR30572">
    <property type="entry name" value="MEMBRANE COMPONENT OF TRANSPORTER-RELATED"/>
    <property type="match status" value="1"/>
</dbReference>
<proteinExistence type="inferred from homology"/>
<dbReference type="AlphaFoldDB" id="A0A081C398"/>
<sequence>MFDFDKWQEIFNTLQRHKLRTLLTAFGVFWGIFMLVLLLGVGKGLEKGVYLEFRGVATNSFFLWGGRTSLPYKGLNPGRYVRFSNDDITAIRENIPEAKYINADSYVWGEFAITYQDKSGAFNVQGCLPDLLQIESLEIAEGRFINLRDVQEKRKVVVIGQRVRDVLFGQQDPFGKYVNIKGVFFQVVGVFKVISSGGQGQDRTERLYMPLSTMQQAYNQGNRVSSLDIGVAEHIPASLVQKKAVDLLKARHKVAPDDPRGIGSWNMEEEFRKIQNLFWGVNIFIWLVGTGTIVAGIVGVSNIMLIIVKERTREIGIRKALGATPFSIISLILQESIFITAVSGYMGLVAGVAVIEGVSYGMTKLAVQTTYFSNPEIEFRVAIAATIVLVVTGAIAGLIPARKAATINPIEALRSE</sequence>